<protein>
    <submittedName>
        <fullName evidence="1">HDC15939</fullName>
    </submittedName>
</protein>
<sequence length="209" mass="22938">MVDVGGGGHYGAFAGIFFKLQIVRGMQSAGSENELPLDQAKNEQKGCPEIAGKMKREKRGKSVEDFLSVALILAFSPCIPTQPKQTHPIPSRPESKSHLPLIHPPWWPNNRPGIPAWPHLVAGAENGPFYSVSKLPQMDFRQSLSGCYCCTTGQPGSNNAEEGSATTDRAECIKTKLQLQLLLTPAAEWVVTSTVRHPLVHLEHYYRIA</sequence>
<gene>
    <name evidence="1" type="ORF">HDC15939</name>
</gene>
<dbReference type="EMBL" id="BK002870">
    <property type="protein sequence ID" value="DAA04375.1"/>
    <property type="molecule type" value="Genomic_DNA"/>
</dbReference>
<organism evidence="1">
    <name type="scientific">Drosophila melanogaster</name>
    <name type="common">Fruit fly</name>
    <dbReference type="NCBI Taxonomy" id="7227"/>
    <lineage>
        <taxon>Eukaryota</taxon>
        <taxon>Metazoa</taxon>
        <taxon>Ecdysozoa</taxon>
        <taxon>Arthropoda</taxon>
        <taxon>Hexapoda</taxon>
        <taxon>Insecta</taxon>
        <taxon>Pterygota</taxon>
        <taxon>Neoptera</taxon>
        <taxon>Endopterygota</taxon>
        <taxon>Diptera</taxon>
        <taxon>Brachycera</taxon>
        <taxon>Muscomorpha</taxon>
        <taxon>Ephydroidea</taxon>
        <taxon>Drosophilidae</taxon>
        <taxon>Drosophila</taxon>
        <taxon>Sophophora</taxon>
    </lineage>
</organism>
<name>Q6IJ46_DROME</name>
<dbReference type="AlphaFoldDB" id="Q6IJ46"/>
<proteinExistence type="predicted"/>
<accession>Q6IJ46</accession>
<evidence type="ECO:0000313" key="1">
    <source>
        <dbReference type="EMBL" id="DAA04375.1"/>
    </source>
</evidence>
<reference evidence="1" key="1">
    <citation type="journal article" date="2003" name="Genome Biol.">
        <title>An integrated gene annotation and transcriptional profiling approach towards the full gene content of the Drosophila genome.</title>
        <authorList>
            <person name="Hild M."/>
            <person name="Beckmann B."/>
            <person name="Haas S.A."/>
            <person name="Koch B."/>
            <person name="Solovyev V."/>
            <person name="Busold C."/>
            <person name="Fellenberg K."/>
            <person name="Boutros M."/>
            <person name="Vingron M."/>
            <person name="Sauer F."/>
            <person name="Hoheisel J.D."/>
            <person name="Paro R."/>
        </authorList>
    </citation>
    <scope>NUCLEOTIDE SEQUENCE</scope>
</reference>